<dbReference type="KEGG" id="psco:LY89DRAFT_281464"/>
<feature type="region of interest" description="Disordered" evidence="1">
    <location>
        <begin position="126"/>
        <end position="163"/>
    </location>
</feature>
<feature type="region of interest" description="Disordered" evidence="1">
    <location>
        <begin position="41"/>
        <end position="108"/>
    </location>
</feature>
<dbReference type="Proteomes" id="UP000070700">
    <property type="component" value="Unassembled WGS sequence"/>
</dbReference>
<dbReference type="AlphaFoldDB" id="A0A132BA15"/>
<proteinExistence type="predicted"/>
<dbReference type="OrthoDB" id="3538198at2759"/>
<keyword evidence="3" id="KW-1185">Reference proteome</keyword>
<feature type="compositionally biased region" description="Basic and acidic residues" evidence="1">
    <location>
        <begin position="77"/>
        <end position="93"/>
    </location>
</feature>
<organism evidence="2 3">
    <name type="scientific">Mollisia scopiformis</name>
    <name type="common">Conifer needle endophyte fungus</name>
    <name type="synonym">Phialocephala scopiformis</name>
    <dbReference type="NCBI Taxonomy" id="149040"/>
    <lineage>
        <taxon>Eukaryota</taxon>
        <taxon>Fungi</taxon>
        <taxon>Dikarya</taxon>
        <taxon>Ascomycota</taxon>
        <taxon>Pezizomycotina</taxon>
        <taxon>Leotiomycetes</taxon>
        <taxon>Helotiales</taxon>
        <taxon>Mollisiaceae</taxon>
        <taxon>Mollisia</taxon>
    </lineage>
</organism>
<dbReference type="EMBL" id="KQ947432">
    <property type="protein sequence ID" value="KUJ09245.1"/>
    <property type="molecule type" value="Genomic_DNA"/>
</dbReference>
<feature type="compositionally biased region" description="Basic residues" evidence="1">
    <location>
        <begin position="131"/>
        <end position="142"/>
    </location>
</feature>
<name>A0A132BA15_MOLSC</name>
<evidence type="ECO:0000313" key="3">
    <source>
        <dbReference type="Proteomes" id="UP000070700"/>
    </source>
</evidence>
<feature type="compositionally biased region" description="Low complexity" evidence="1">
    <location>
        <begin position="94"/>
        <end position="104"/>
    </location>
</feature>
<dbReference type="InParanoid" id="A0A132BA15"/>
<reference evidence="2 3" key="1">
    <citation type="submission" date="2015-10" db="EMBL/GenBank/DDBJ databases">
        <title>Full genome of DAOMC 229536 Phialocephala scopiformis, a fungal endophyte of spruce producing the potent anti-insectan compound rugulosin.</title>
        <authorList>
            <consortium name="DOE Joint Genome Institute"/>
            <person name="Walker A.K."/>
            <person name="Frasz S.L."/>
            <person name="Seifert K.A."/>
            <person name="Miller J.D."/>
            <person name="Mondo S.J."/>
            <person name="Labutti K."/>
            <person name="Lipzen A."/>
            <person name="Dockter R."/>
            <person name="Kennedy M."/>
            <person name="Grigoriev I.V."/>
            <person name="Spatafora J.W."/>
        </authorList>
    </citation>
    <scope>NUCLEOTIDE SEQUENCE [LARGE SCALE GENOMIC DNA]</scope>
    <source>
        <strain evidence="2 3">CBS 120377</strain>
    </source>
</reference>
<feature type="compositionally biased region" description="Acidic residues" evidence="1">
    <location>
        <begin position="50"/>
        <end position="59"/>
    </location>
</feature>
<dbReference type="GeneID" id="28816181"/>
<evidence type="ECO:0000256" key="1">
    <source>
        <dbReference type="SAM" id="MobiDB-lite"/>
    </source>
</evidence>
<feature type="compositionally biased region" description="Polar residues" evidence="1">
    <location>
        <begin position="66"/>
        <end position="76"/>
    </location>
</feature>
<gene>
    <name evidence="2" type="ORF">LY89DRAFT_281464</name>
</gene>
<evidence type="ECO:0000313" key="2">
    <source>
        <dbReference type="EMBL" id="KUJ09245.1"/>
    </source>
</evidence>
<dbReference type="RefSeq" id="XP_018063600.1">
    <property type="nucleotide sequence ID" value="XM_018206455.1"/>
</dbReference>
<accession>A0A132BA15</accession>
<protein>
    <submittedName>
        <fullName evidence="2">Uncharacterized protein</fullName>
    </submittedName>
</protein>
<sequence length="285" mass="32725">MGYMSKYHGTYPSQWSEWEWNLQHSCYVRYRLVNKNDYEWDSYNPAPEAETTEEYDQEQYSERYPENNSGYTCESTSDFHHDASSQQSDRDSGYHSGSQSSSGGFEDLLDHPDSWTVNPFLAFGFPPAKDHSKKHQQRKQHSKSQTGLDISRTSLHSDEGFSEPSESWITLFGKHSKEVNLVPSVDHQSQVCYVSHSVLKDLGIWESRRMGKAREAWIPGAEEGNEERIKVVGSWTVSWLSTFKGNGHGSGSKMQRTTFRVFKDRKRRVVLGMSPREARKFGISG</sequence>